<keyword evidence="2" id="KW-0028">Amino-acid biosynthesis</keyword>
<sequence>MESVFSCCVHTHSLLCDGRDTMERMAGAAWEQGVRSFGFSGHSHTPIPHDREGVLSADASAYRAEALRLRQVYKGRMEVLIGIEWDALSDVSFAQWDYWIGSVHNLKAGGRYHAVDWDREKLICGRDQAFGGDIYALIEEYYREVGRVAEKKPTILGHIDQICKLNGDGGLFDEEHHRYRAAALSALHQADPSSTLLEINTGAVARGYRKEPYPALWLLREWRRMGGRIIVTSDAHSARHLLYGYDMGTALAQAAGFSTACILDAGGIRETTIDTARSN</sequence>
<dbReference type="NCBIfam" id="TIGR01856">
    <property type="entry name" value="hisJ_fam"/>
    <property type="match status" value="1"/>
</dbReference>
<keyword evidence="5" id="KW-1185">Reference proteome</keyword>
<dbReference type="EMBL" id="JAHLQN010000001">
    <property type="protein sequence ID" value="MBU5627489.1"/>
    <property type="molecule type" value="Genomic_DNA"/>
</dbReference>
<protein>
    <recommendedName>
        <fullName evidence="2">Histidinol-phosphatase</fullName>
        <shortName evidence="2">HolPase</shortName>
        <ecNumber evidence="2">3.1.3.15</ecNumber>
    </recommendedName>
</protein>
<reference evidence="4 5" key="1">
    <citation type="submission" date="2021-06" db="EMBL/GenBank/DDBJ databases">
        <authorList>
            <person name="Sun Q."/>
            <person name="Li D."/>
        </authorList>
    </citation>
    <scope>NUCLEOTIDE SEQUENCE [LARGE SCALE GENOMIC DNA]</scope>
    <source>
        <strain evidence="4 5">MSJ-2</strain>
    </source>
</reference>
<name>A0ABS6FDT7_9FIRM</name>
<dbReference type="Proteomes" id="UP000787672">
    <property type="component" value="Unassembled WGS sequence"/>
</dbReference>
<dbReference type="PANTHER" id="PTHR21039:SF0">
    <property type="entry name" value="HISTIDINOL-PHOSPHATASE"/>
    <property type="match status" value="1"/>
</dbReference>
<dbReference type="InterPro" id="IPR010140">
    <property type="entry name" value="Histidinol_P_phosphatase_HisJ"/>
</dbReference>
<comment type="catalytic activity">
    <reaction evidence="2">
        <text>L-histidinol phosphate + H2O = L-histidinol + phosphate</text>
        <dbReference type="Rhea" id="RHEA:14465"/>
        <dbReference type="ChEBI" id="CHEBI:15377"/>
        <dbReference type="ChEBI" id="CHEBI:43474"/>
        <dbReference type="ChEBI" id="CHEBI:57699"/>
        <dbReference type="ChEBI" id="CHEBI:57980"/>
        <dbReference type="EC" id="3.1.3.15"/>
    </reaction>
</comment>
<comment type="caution">
    <text evidence="4">The sequence shown here is derived from an EMBL/GenBank/DDBJ whole genome shotgun (WGS) entry which is preliminary data.</text>
</comment>
<comment type="pathway">
    <text evidence="2">Amino-acid biosynthesis; L-histidine biosynthesis; L-histidine from 5-phospho-alpha-D-ribose 1-diphosphate: step 8/9.</text>
</comment>
<feature type="domain" description="PHP" evidence="3">
    <location>
        <begin position="10"/>
        <end position="201"/>
    </location>
</feature>
<dbReference type="PANTHER" id="PTHR21039">
    <property type="entry name" value="HISTIDINOL PHOSPHATASE-RELATED"/>
    <property type="match status" value="1"/>
</dbReference>
<dbReference type="EC" id="3.1.3.15" evidence="2"/>
<evidence type="ECO:0000313" key="5">
    <source>
        <dbReference type="Proteomes" id="UP000787672"/>
    </source>
</evidence>
<proteinExistence type="inferred from homology"/>
<evidence type="ECO:0000259" key="3">
    <source>
        <dbReference type="Pfam" id="PF02811"/>
    </source>
</evidence>
<accession>A0ABS6FDT7</accession>
<dbReference type="RefSeq" id="WP_216633700.1">
    <property type="nucleotide sequence ID" value="NZ_JAHLQN010000001.1"/>
</dbReference>
<dbReference type="InterPro" id="IPR004013">
    <property type="entry name" value="PHP_dom"/>
</dbReference>
<evidence type="ECO:0000313" key="4">
    <source>
        <dbReference type="EMBL" id="MBU5627489.1"/>
    </source>
</evidence>
<gene>
    <name evidence="4" type="ORF">KQI82_11270</name>
</gene>
<evidence type="ECO:0000256" key="2">
    <source>
        <dbReference type="RuleBase" id="RU366003"/>
    </source>
</evidence>
<comment type="similarity">
    <text evidence="2">Belongs to the PHP hydrolase family. HisK subfamily.</text>
</comment>
<evidence type="ECO:0000256" key="1">
    <source>
        <dbReference type="ARBA" id="ARBA00022801"/>
    </source>
</evidence>
<keyword evidence="2" id="KW-0368">Histidine biosynthesis</keyword>
<organism evidence="4 5">
    <name type="scientific">Dysosmobacter acutus</name>
    <dbReference type="NCBI Taxonomy" id="2841504"/>
    <lineage>
        <taxon>Bacteria</taxon>
        <taxon>Bacillati</taxon>
        <taxon>Bacillota</taxon>
        <taxon>Clostridia</taxon>
        <taxon>Eubacteriales</taxon>
        <taxon>Oscillospiraceae</taxon>
        <taxon>Dysosmobacter</taxon>
    </lineage>
</organism>
<dbReference type="Pfam" id="PF02811">
    <property type="entry name" value="PHP"/>
    <property type="match status" value="1"/>
</dbReference>
<keyword evidence="1 2" id="KW-0378">Hydrolase</keyword>